<accession>A0A0L8GLJ0</accession>
<feature type="compositionally biased region" description="Low complexity" evidence="1">
    <location>
        <begin position="490"/>
        <end position="510"/>
    </location>
</feature>
<dbReference type="OrthoDB" id="415023at2759"/>
<dbReference type="CDD" id="cd14279">
    <property type="entry name" value="CUE"/>
    <property type="match status" value="1"/>
</dbReference>
<feature type="compositionally biased region" description="Low complexity" evidence="1">
    <location>
        <begin position="66"/>
        <end position="78"/>
    </location>
</feature>
<dbReference type="GO" id="GO:0016579">
    <property type="term" value="P:protein deubiquitination"/>
    <property type="evidence" value="ECO:0007669"/>
    <property type="project" value="TreeGrafter"/>
</dbReference>
<feature type="domain" description="OTU" evidence="2">
    <location>
        <begin position="237"/>
        <end position="361"/>
    </location>
</feature>
<evidence type="ECO:0000256" key="1">
    <source>
        <dbReference type="SAM" id="MobiDB-lite"/>
    </source>
</evidence>
<dbReference type="InterPro" id="IPR003323">
    <property type="entry name" value="OTU_dom"/>
</dbReference>
<dbReference type="STRING" id="37653.A0A0L8GLJ0"/>
<sequence>MSTCLCFCLPVSTSTIYFNSSTTTTTTSTGTGSQSDSSITATAAGDSDSPLVSATENSSKHKSNKSLKQQQQQQQQQLSKKKPPKRHPPPSHPPPPPPDLSIGGGAKWSQHSLTCVAAGTSNPHRDSNKAGNNQGPLTSKKNKTNSSPPSVSTSTDSIASSSVPTTTTTIATSSESVTSPSWSSGCWKPLSIMARKRDDKSPARNCGGDRQERKMESYLADDENYPSFSNQVVKLGLQLRDIPADGNCLFRALGDQLEGHGRNHYCHRLKVVEYMLKNKKDFAPFVEDNIQFEHYLYNLKKPGTYAGNDAIAAFGRLHQVHIVIHQLNSPFLLIQGSKDVTSAQLHIAYHNGDHYSSLRWLHDNTESPANIRLKIFSDDKSKLKNKINPKTIYRDEKSGVVRAVRDLKSIQQEIIGATGCQDREVIRKYLEGNDYNVDATVADLLQLLNISRKEEKSVHGKKTALGKSDSCLWSETGSGSRLFGTLAQNSSSATSSTSSPPSLSSSSTSLRKSKDSRVHFTDDCTSESSGYGSLSGDSSSSSGARPKHMIPRVRVL</sequence>
<dbReference type="OMA" id="HIEMHAL"/>
<feature type="compositionally biased region" description="Low complexity" evidence="1">
    <location>
        <begin position="144"/>
        <end position="184"/>
    </location>
</feature>
<dbReference type="CDD" id="cd22770">
    <property type="entry name" value="OTU_OTUD3"/>
    <property type="match status" value="1"/>
</dbReference>
<dbReference type="GO" id="GO:0004843">
    <property type="term" value="F:cysteine-type deubiquitinase activity"/>
    <property type="evidence" value="ECO:0007669"/>
    <property type="project" value="TreeGrafter"/>
</dbReference>
<organism evidence="3">
    <name type="scientific">Octopus bimaculoides</name>
    <name type="common">California two-spotted octopus</name>
    <dbReference type="NCBI Taxonomy" id="37653"/>
    <lineage>
        <taxon>Eukaryota</taxon>
        <taxon>Metazoa</taxon>
        <taxon>Spiralia</taxon>
        <taxon>Lophotrochozoa</taxon>
        <taxon>Mollusca</taxon>
        <taxon>Cephalopoda</taxon>
        <taxon>Coleoidea</taxon>
        <taxon>Octopodiformes</taxon>
        <taxon>Octopoda</taxon>
        <taxon>Incirrata</taxon>
        <taxon>Octopodidae</taxon>
        <taxon>Octopus</taxon>
    </lineage>
</organism>
<dbReference type="EMBL" id="KQ421305">
    <property type="protein sequence ID" value="KOF77808.1"/>
    <property type="molecule type" value="Genomic_DNA"/>
</dbReference>
<gene>
    <name evidence="3" type="ORF">OCBIM_22031629mg</name>
</gene>
<proteinExistence type="predicted"/>
<name>A0A0L8GLJ0_OCTBM</name>
<dbReference type="InterPro" id="IPR038765">
    <property type="entry name" value="Papain-like_cys_pep_sf"/>
</dbReference>
<dbReference type="Gene3D" id="3.90.70.80">
    <property type="match status" value="1"/>
</dbReference>
<reference evidence="3" key="1">
    <citation type="submission" date="2015-07" db="EMBL/GenBank/DDBJ databases">
        <title>MeaNS - Measles Nucleotide Surveillance Program.</title>
        <authorList>
            <person name="Tran T."/>
            <person name="Druce J."/>
        </authorList>
    </citation>
    <scope>NUCLEOTIDE SEQUENCE</scope>
    <source>
        <strain evidence="3">UCB-OBI-ISO-001</strain>
        <tissue evidence="3">Gonad</tissue>
    </source>
</reference>
<evidence type="ECO:0000313" key="3">
    <source>
        <dbReference type="EMBL" id="KOF77808.1"/>
    </source>
</evidence>
<feature type="compositionally biased region" description="Low complexity" evidence="1">
    <location>
        <begin position="526"/>
        <end position="543"/>
    </location>
</feature>
<dbReference type="PANTHER" id="PTHR12419">
    <property type="entry name" value="OTU DOMAIN CONTAINING PROTEIN"/>
    <property type="match status" value="1"/>
</dbReference>
<dbReference type="Pfam" id="PF02338">
    <property type="entry name" value="OTU"/>
    <property type="match status" value="1"/>
</dbReference>
<evidence type="ECO:0000259" key="2">
    <source>
        <dbReference type="PROSITE" id="PS50802"/>
    </source>
</evidence>
<feature type="compositionally biased region" description="Basic residues" evidence="1">
    <location>
        <begin position="79"/>
        <end position="89"/>
    </location>
</feature>
<dbReference type="PANTHER" id="PTHR12419:SF7">
    <property type="entry name" value="OTU DOMAIN-CONTAINING PROTEIN 3"/>
    <property type="match status" value="1"/>
</dbReference>
<feature type="region of interest" description="Disordered" evidence="1">
    <location>
        <begin position="118"/>
        <end position="214"/>
    </location>
</feature>
<feature type="compositionally biased region" description="Basic and acidic residues" evidence="1">
    <location>
        <begin position="512"/>
        <end position="522"/>
    </location>
</feature>
<feature type="region of interest" description="Disordered" evidence="1">
    <location>
        <begin position="23"/>
        <end position="106"/>
    </location>
</feature>
<feature type="compositionally biased region" description="Basic residues" evidence="1">
    <location>
        <begin position="545"/>
        <end position="556"/>
    </location>
</feature>
<dbReference type="SUPFAM" id="SSF54001">
    <property type="entry name" value="Cysteine proteinases"/>
    <property type="match status" value="1"/>
</dbReference>
<dbReference type="AlphaFoldDB" id="A0A0L8GLJ0"/>
<protein>
    <recommendedName>
        <fullName evidence="2">OTU domain-containing protein</fullName>
    </recommendedName>
</protein>
<feature type="compositionally biased region" description="Low complexity" evidence="1">
    <location>
        <begin position="23"/>
        <end position="40"/>
    </location>
</feature>
<dbReference type="InterPro" id="IPR050704">
    <property type="entry name" value="Peptidase_C85-like"/>
</dbReference>
<feature type="compositionally biased region" description="Basic and acidic residues" evidence="1">
    <location>
        <begin position="195"/>
        <end position="214"/>
    </location>
</feature>
<feature type="region of interest" description="Disordered" evidence="1">
    <location>
        <begin position="490"/>
        <end position="556"/>
    </location>
</feature>
<feature type="compositionally biased region" description="Pro residues" evidence="1">
    <location>
        <begin position="90"/>
        <end position="99"/>
    </location>
</feature>
<dbReference type="PROSITE" id="PS50802">
    <property type="entry name" value="OTU"/>
    <property type="match status" value="1"/>
</dbReference>
<dbReference type="KEGG" id="obi:106876053"/>